<sequence>MPFKLNIPHPAGGGLSAGYPTSTRLIELHRKLVLPVIPLRHPPRTNNIRIPVLTRCHDLCTLSLSSSGPLPPARWDGQTTAARLSQMISLSSLPSCWYFCWQWAVHSLLWPWPTCSERTIAQYCIPQ</sequence>
<keyword evidence="2" id="KW-1185">Reference proteome</keyword>
<protein>
    <submittedName>
        <fullName evidence="1">Uncharacterized protein</fullName>
    </submittedName>
</protein>
<organism evidence="1 2">
    <name type="scientific">Phlebiopsis gigantea (strain 11061_1 CR5-6)</name>
    <name type="common">White-rot fungus</name>
    <name type="synonym">Peniophora gigantea</name>
    <dbReference type="NCBI Taxonomy" id="745531"/>
    <lineage>
        <taxon>Eukaryota</taxon>
        <taxon>Fungi</taxon>
        <taxon>Dikarya</taxon>
        <taxon>Basidiomycota</taxon>
        <taxon>Agaricomycotina</taxon>
        <taxon>Agaricomycetes</taxon>
        <taxon>Polyporales</taxon>
        <taxon>Phanerochaetaceae</taxon>
        <taxon>Phlebiopsis</taxon>
    </lineage>
</organism>
<dbReference type="AlphaFoldDB" id="A0A0C3NLT0"/>
<reference evidence="1 2" key="1">
    <citation type="journal article" date="2014" name="PLoS Genet.">
        <title>Analysis of the Phlebiopsis gigantea genome, transcriptome and secretome provides insight into its pioneer colonization strategies of wood.</title>
        <authorList>
            <person name="Hori C."/>
            <person name="Ishida T."/>
            <person name="Igarashi K."/>
            <person name="Samejima M."/>
            <person name="Suzuki H."/>
            <person name="Master E."/>
            <person name="Ferreira P."/>
            <person name="Ruiz-Duenas F.J."/>
            <person name="Held B."/>
            <person name="Canessa P."/>
            <person name="Larrondo L.F."/>
            <person name="Schmoll M."/>
            <person name="Druzhinina I.S."/>
            <person name="Kubicek C.P."/>
            <person name="Gaskell J.A."/>
            <person name="Kersten P."/>
            <person name="St John F."/>
            <person name="Glasner J."/>
            <person name="Sabat G."/>
            <person name="Splinter BonDurant S."/>
            <person name="Syed K."/>
            <person name="Yadav J."/>
            <person name="Mgbeahuruike A.C."/>
            <person name="Kovalchuk A."/>
            <person name="Asiegbu F.O."/>
            <person name="Lackner G."/>
            <person name="Hoffmeister D."/>
            <person name="Rencoret J."/>
            <person name="Gutierrez A."/>
            <person name="Sun H."/>
            <person name="Lindquist E."/>
            <person name="Barry K."/>
            <person name="Riley R."/>
            <person name="Grigoriev I.V."/>
            <person name="Henrissat B."/>
            <person name="Kues U."/>
            <person name="Berka R.M."/>
            <person name="Martinez A.T."/>
            <person name="Covert S.F."/>
            <person name="Blanchette R.A."/>
            <person name="Cullen D."/>
        </authorList>
    </citation>
    <scope>NUCLEOTIDE SEQUENCE [LARGE SCALE GENOMIC DNA]</scope>
    <source>
        <strain evidence="1 2">11061_1 CR5-6</strain>
    </source>
</reference>
<dbReference type="EMBL" id="KN840528">
    <property type="protein sequence ID" value="KIP06004.1"/>
    <property type="molecule type" value="Genomic_DNA"/>
</dbReference>
<accession>A0A0C3NLT0</accession>
<name>A0A0C3NLT0_PHLG1</name>
<evidence type="ECO:0000313" key="2">
    <source>
        <dbReference type="Proteomes" id="UP000053257"/>
    </source>
</evidence>
<dbReference type="Proteomes" id="UP000053257">
    <property type="component" value="Unassembled WGS sequence"/>
</dbReference>
<proteinExistence type="predicted"/>
<gene>
    <name evidence="1" type="ORF">PHLGIDRAFT_478811</name>
</gene>
<dbReference type="HOGENOM" id="CLU_1971328_0_0_1"/>
<evidence type="ECO:0000313" key="1">
    <source>
        <dbReference type="EMBL" id="KIP06004.1"/>
    </source>
</evidence>